<gene>
    <name evidence="10" type="ORF">MCOR_5047</name>
</gene>
<evidence type="ECO:0000256" key="4">
    <source>
        <dbReference type="ARBA" id="ARBA00022771"/>
    </source>
</evidence>
<keyword evidence="2" id="KW-0963">Cytoplasm</keyword>
<reference evidence="10 11" key="1">
    <citation type="submission" date="2020-06" db="EMBL/GenBank/DDBJ databases">
        <authorList>
            <person name="Li R."/>
            <person name="Bekaert M."/>
        </authorList>
    </citation>
    <scope>NUCLEOTIDE SEQUENCE [LARGE SCALE GENOMIC DNA]</scope>
    <source>
        <strain evidence="11">wild</strain>
    </source>
</reference>
<organism evidence="10 11">
    <name type="scientific">Mytilus coruscus</name>
    <name type="common">Sea mussel</name>
    <dbReference type="NCBI Taxonomy" id="42192"/>
    <lineage>
        <taxon>Eukaryota</taxon>
        <taxon>Metazoa</taxon>
        <taxon>Spiralia</taxon>
        <taxon>Lophotrochozoa</taxon>
        <taxon>Mollusca</taxon>
        <taxon>Bivalvia</taxon>
        <taxon>Autobranchia</taxon>
        <taxon>Pteriomorphia</taxon>
        <taxon>Mytilida</taxon>
        <taxon>Mytiloidea</taxon>
        <taxon>Mytilidae</taxon>
        <taxon>Mytilinae</taxon>
        <taxon>Mytilus</taxon>
    </lineage>
</organism>
<dbReference type="GO" id="GO:0002376">
    <property type="term" value="P:immune system process"/>
    <property type="evidence" value="ECO:0007669"/>
    <property type="project" value="UniProtKB-KW"/>
</dbReference>
<dbReference type="InterPro" id="IPR018957">
    <property type="entry name" value="Znf_C3HC4_RING-type"/>
</dbReference>
<name>A0A6J8A8C5_MYTCO</name>
<dbReference type="EMBL" id="CACVKT020000907">
    <property type="protein sequence ID" value="CAC5363743.1"/>
    <property type="molecule type" value="Genomic_DNA"/>
</dbReference>
<keyword evidence="4 7" id="KW-0863">Zinc-finger</keyword>
<dbReference type="PROSITE" id="PS00518">
    <property type="entry name" value="ZF_RING_1"/>
    <property type="match status" value="1"/>
</dbReference>
<accession>A0A6J8A8C5</accession>
<dbReference type="InterPro" id="IPR031248">
    <property type="entry name" value="RNF213"/>
</dbReference>
<dbReference type="GO" id="GO:0005737">
    <property type="term" value="C:cytoplasm"/>
    <property type="evidence" value="ECO:0007669"/>
    <property type="project" value="UniProtKB-SubCell"/>
</dbReference>
<dbReference type="PROSITE" id="PS50089">
    <property type="entry name" value="ZF_RING_2"/>
    <property type="match status" value="1"/>
</dbReference>
<comment type="subcellular location">
    <subcellularLocation>
        <location evidence="1">Cytoplasm</location>
    </subcellularLocation>
</comment>
<dbReference type="GO" id="GO:0008270">
    <property type="term" value="F:zinc ion binding"/>
    <property type="evidence" value="ECO:0007669"/>
    <property type="project" value="UniProtKB-KW"/>
</dbReference>
<feature type="domain" description="RING-type" evidence="8">
    <location>
        <begin position="31"/>
        <end position="70"/>
    </location>
</feature>
<evidence type="ECO:0000256" key="1">
    <source>
        <dbReference type="ARBA" id="ARBA00004496"/>
    </source>
</evidence>
<dbReference type="PROSITE" id="PS51981">
    <property type="entry name" value="ZF_RZ"/>
    <property type="match status" value="1"/>
</dbReference>
<evidence type="ECO:0000259" key="9">
    <source>
        <dbReference type="PROSITE" id="PS51981"/>
    </source>
</evidence>
<evidence type="ECO:0000256" key="5">
    <source>
        <dbReference type="ARBA" id="ARBA00022833"/>
    </source>
</evidence>
<dbReference type="Gene3D" id="3.30.40.10">
    <property type="entry name" value="Zinc/RING finger domain, C3HC4 (zinc finger)"/>
    <property type="match status" value="1"/>
</dbReference>
<dbReference type="SMART" id="SM00184">
    <property type="entry name" value="RING"/>
    <property type="match status" value="1"/>
</dbReference>
<evidence type="ECO:0000313" key="11">
    <source>
        <dbReference type="Proteomes" id="UP000507470"/>
    </source>
</evidence>
<dbReference type="Proteomes" id="UP000507470">
    <property type="component" value="Unassembled WGS sequence"/>
</dbReference>
<dbReference type="GO" id="GO:0016887">
    <property type="term" value="F:ATP hydrolysis activity"/>
    <property type="evidence" value="ECO:0007669"/>
    <property type="project" value="InterPro"/>
</dbReference>
<dbReference type="Pfam" id="PF20173">
    <property type="entry name" value="ZnF_RZ-type"/>
    <property type="match status" value="1"/>
</dbReference>
<dbReference type="InterPro" id="IPR046439">
    <property type="entry name" value="ZF_RZ_dom"/>
</dbReference>
<keyword evidence="6" id="KW-0391">Immunity</keyword>
<dbReference type="InterPro" id="IPR001841">
    <property type="entry name" value="Znf_RING"/>
</dbReference>
<dbReference type="InterPro" id="IPR013083">
    <property type="entry name" value="Znf_RING/FYVE/PHD"/>
</dbReference>
<sequence>MKTVESLMDLEKFLRSYNAGVAYKALRREKCEYCETKYQEAPVTLPCNHTVCRNCYRNELTSSKIKCSVCGKTFEADFQTSNANERKEVLEFKTFMGRCNSFFMDVVSQLCFARGVPPSEKVIEKLLSYITVKNDQKMKFTKELTVFNDCIDRTPVVRSFLLQRLLQTSGENVMDYLKQFFERAKELVSTVSDTEKQIVDLCLLVLNCLEDRLHQQNASLEQETIRKATKIVVTAEGTVDSEQPVGLETILLLSNTRFALNVGASCLHSVYIKKRMGKDHCQELIDGIRNMFDRCQSKMPKFYFIKYLCKAFGIANYQMLRENCPENLQRMITDPELTTEDVEECSDRFISCNNYTDVRDRFFQLTMNGDKTAFEDLIQEMRKSWKMEILFRLVMYREITFTFLQKGSINKDADKIRKFVEESLVKCSYLTEQPYIGELLNNTIWKDDLRRYNISPGMTLKDQGLSYLLTHFAVVLKKIPRRRSMLEPFKNIASQPESMMTSLFPVMPQDDLFEIYEVLKKDTRENLVMFKCPNGHPYLVGNCGRPVQGNVCKKCRKPIGGVRYNVLAEGNIKYEGEDMTQKGHILERADKSTDLFPERSLGISSCGIVRLLTHLAMLIGSNTNINAISETIHPSINKEQVPEFLVQHIENDISLISKTLGKNEDDVLLMIHCLFGEICNDINAHDEELSNDSICFLMDKTSRAQWEHNLNKRHIITFLENADNMLRDCSDKLAKDDHLGKSPLDRLLFETDKYDGSILWENPSVWRYREHVSLEHLKTTIMKIKQKYTVLRLFLDEEHFLRYLQYVPSIIRLQKMLIQRYKSRLDKIEASDYTLARVKEDFEKDENLNSEFVECLEHFIKAWESVRESMIGYICAAGGHVVQFKDEFRNKNIDDFTPVSFLLPTYTDEGLLSYLLLHFLLEKHNSVLERFCQSKQIG</sequence>
<dbReference type="PANTHER" id="PTHR22605:SF16">
    <property type="entry name" value="E3 UBIQUITIN-PROTEIN LIGASE RNF213"/>
    <property type="match status" value="1"/>
</dbReference>
<dbReference type="EC" id="2.3.2.27" evidence="10"/>
<dbReference type="Pfam" id="PF00097">
    <property type="entry name" value="zf-C3HC4"/>
    <property type="match status" value="1"/>
</dbReference>
<proteinExistence type="predicted"/>
<dbReference type="PANTHER" id="PTHR22605">
    <property type="entry name" value="RZ-TYPE DOMAIN-CONTAINING PROTEIN"/>
    <property type="match status" value="1"/>
</dbReference>
<evidence type="ECO:0000313" key="10">
    <source>
        <dbReference type="EMBL" id="CAC5363743.1"/>
    </source>
</evidence>
<dbReference type="InterPro" id="IPR017907">
    <property type="entry name" value="Znf_RING_CS"/>
</dbReference>
<dbReference type="SUPFAM" id="SSF57850">
    <property type="entry name" value="RING/U-box"/>
    <property type="match status" value="1"/>
</dbReference>
<evidence type="ECO:0000256" key="2">
    <source>
        <dbReference type="ARBA" id="ARBA00022490"/>
    </source>
</evidence>
<evidence type="ECO:0000256" key="7">
    <source>
        <dbReference type="PROSITE-ProRule" id="PRU00175"/>
    </source>
</evidence>
<keyword evidence="5" id="KW-0862">Zinc</keyword>
<dbReference type="OrthoDB" id="6147936at2759"/>
<protein>
    <submittedName>
        <fullName evidence="10">RNF213</fullName>
        <ecNumber evidence="10">2.3.2.27</ecNumber>
    </submittedName>
</protein>
<evidence type="ECO:0000259" key="8">
    <source>
        <dbReference type="PROSITE" id="PS50089"/>
    </source>
</evidence>
<keyword evidence="3" id="KW-0479">Metal-binding</keyword>
<dbReference type="AlphaFoldDB" id="A0A6J8A8C5"/>
<keyword evidence="10" id="KW-0808">Transferase</keyword>
<dbReference type="GO" id="GO:0061630">
    <property type="term" value="F:ubiquitin protein ligase activity"/>
    <property type="evidence" value="ECO:0007669"/>
    <property type="project" value="UniProtKB-EC"/>
</dbReference>
<keyword evidence="11" id="KW-1185">Reference proteome</keyword>
<feature type="domain" description="RZ-type" evidence="9">
    <location>
        <begin position="507"/>
        <end position="582"/>
    </location>
</feature>
<evidence type="ECO:0000256" key="6">
    <source>
        <dbReference type="ARBA" id="ARBA00022859"/>
    </source>
</evidence>
<keyword evidence="10" id="KW-0012">Acyltransferase</keyword>
<evidence type="ECO:0000256" key="3">
    <source>
        <dbReference type="ARBA" id="ARBA00022723"/>
    </source>
</evidence>